<dbReference type="GO" id="GO:0004497">
    <property type="term" value="F:monooxygenase activity"/>
    <property type="evidence" value="ECO:0007669"/>
    <property type="project" value="UniProtKB-KW"/>
</dbReference>
<dbReference type="EMBL" id="PSQE01000001">
    <property type="protein sequence ID" value="RHN77557.1"/>
    <property type="molecule type" value="Genomic_DNA"/>
</dbReference>
<evidence type="ECO:0000313" key="16">
    <source>
        <dbReference type="Proteomes" id="UP000265566"/>
    </source>
</evidence>
<evidence type="ECO:0000256" key="13">
    <source>
        <dbReference type="RuleBase" id="RU000461"/>
    </source>
</evidence>
<dbReference type="PRINTS" id="PR00463">
    <property type="entry name" value="EP450I"/>
</dbReference>
<comment type="cofactor">
    <cofactor evidence="1 12">
        <name>heme</name>
        <dbReference type="ChEBI" id="CHEBI:30413"/>
    </cofactor>
</comment>
<dbReference type="InterPro" id="IPR036396">
    <property type="entry name" value="Cyt_P450_sf"/>
</dbReference>
<name>A0A396JSB4_MEDTR</name>
<keyword evidence="6 12" id="KW-0479">Metal-binding</keyword>
<dbReference type="Pfam" id="PF00067">
    <property type="entry name" value="p450"/>
    <property type="match status" value="1"/>
</dbReference>
<dbReference type="SUPFAM" id="SSF48264">
    <property type="entry name" value="Cytochrome P450"/>
    <property type="match status" value="1"/>
</dbReference>
<dbReference type="PANTHER" id="PTHR47955">
    <property type="entry name" value="CYTOCHROME P450 FAMILY 71 PROTEIN"/>
    <property type="match status" value="1"/>
</dbReference>
<gene>
    <name evidence="15" type="ORF">MtrunA17_Chr1g0156081</name>
</gene>
<keyword evidence="8 13" id="KW-0560">Oxidoreductase</keyword>
<evidence type="ECO:0000256" key="5">
    <source>
        <dbReference type="ARBA" id="ARBA00022692"/>
    </source>
</evidence>
<keyword evidence="4 12" id="KW-0349">Heme</keyword>
<evidence type="ECO:0000256" key="7">
    <source>
        <dbReference type="ARBA" id="ARBA00022989"/>
    </source>
</evidence>
<dbReference type="AlphaFoldDB" id="A0A396JSB4"/>
<dbReference type="PRINTS" id="PR00385">
    <property type="entry name" value="P450"/>
</dbReference>
<evidence type="ECO:0000256" key="10">
    <source>
        <dbReference type="ARBA" id="ARBA00023033"/>
    </source>
</evidence>
<dbReference type="PROSITE" id="PS00086">
    <property type="entry name" value="CYTOCHROME_P450"/>
    <property type="match status" value="1"/>
</dbReference>
<keyword evidence="11 14" id="KW-0472">Membrane</keyword>
<evidence type="ECO:0000313" key="15">
    <source>
        <dbReference type="EMBL" id="RHN77557.1"/>
    </source>
</evidence>
<evidence type="ECO:0000256" key="8">
    <source>
        <dbReference type="ARBA" id="ARBA00023002"/>
    </source>
</evidence>
<comment type="subcellular location">
    <subcellularLocation>
        <location evidence="2">Membrane</location>
        <topology evidence="2">Single-pass membrane protein</topology>
    </subcellularLocation>
</comment>
<comment type="caution">
    <text evidence="15">The sequence shown here is derived from an EMBL/GenBank/DDBJ whole genome shotgun (WGS) entry which is preliminary data.</text>
</comment>
<organism evidence="15 16">
    <name type="scientific">Medicago truncatula</name>
    <name type="common">Barrel medic</name>
    <name type="synonym">Medicago tribuloides</name>
    <dbReference type="NCBI Taxonomy" id="3880"/>
    <lineage>
        <taxon>Eukaryota</taxon>
        <taxon>Viridiplantae</taxon>
        <taxon>Streptophyta</taxon>
        <taxon>Embryophyta</taxon>
        <taxon>Tracheophyta</taxon>
        <taxon>Spermatophyta</taxon>
        <taxon>Magnoliopsida</taxon>
        <taxon>eudicotyledons</taxon>
        <taxon>Gunneridae</taxon>
        <taxon>Pentapetalae</taxon>
        <taxon>rosids</taxon>
        <taxon>fabids</taxon>
        <taxon>Fabales</taxon>
        <taxon>Fabaceae</taxon>
        <taxon>Papilionoideae</taxon>
        <taxon>50 kb inversion clade</taxon>
        <taxon>NPAAA clade</taxon>
        <taxon>Hologalegina</taxon>
        <taxon>IRL clade</taxon>
        <taxon>Trifolieae</taxon>
        <taxon>Medicago</taxon>
    </lineage>
</organism>
<evidence type="ECO:0000256" key="4">
    <source>
        <dbReference type="ARBA" id="ARBA00022617"/>
    </source>
</evidence>
<evidence type="ECO:0000256" key="1">
    <source>
        <dbReference type="ARBA" id="ARBA00001971"/>
    </source>
</evidence>
<dbReference type="Gene3D" id="1.10.630.10">
    <property type="entry name" value="Cytochrome P450"/>
    <property type="match status" value="1"/>
</dbReference>
<dbReference type="GO" id="GO:0020037">
    <property type="term" value="F:heme binding"/>
    <property type="evidence" value="ECO:0007669"/>
    <property type="project" value="InterPro"/>
</dbReference>
<evidence type="ECO:0000256" key="3">
    <source>
        <dbReference type="ARBA" id="ARBA00010617"/>
    </source>
</evidence>
<dbReference type="FunFam" id="1.10.630.10:FF:000011">
    <property type="entry name" value="Cytochrome P450 83B1"/>
    <property type="match status" value="1"/>
</dbReference>
<proteinExistence type="inferred from homology"/>
<dbReference type="InterPro" id="IPR002401">
    <property type="entry name" value="Cyt_P450_E_grp-I"/>
</dbReference>
<sequence length="538" mass="61801">MLLVHDHRFSIVKEFLNECVIGFIMEVLFLVYLLPILIILIIHIHKTKSTRRASSTPPGPKPFPLIGNLHQLDPSSPHHSLWQLSKHYGPIMSLKLGYIPTLVVSSAKMAEQVLKTHDLKFASRPSFLGFRKLSYNGLDLACAPYSPYWREMRKLCVHHLFSSQRAHSFRPVRENEVAQLIQKLSQYGGDEKGANLSEILMSLTNTIICKIAFGKTYVCDYEEGVELGSGQRRSRLQVLLNEAQALLAEFYFSDNFPLFGWIDRVKGTLGRLDKTFKELDLIYQRVIDDHMDYSARPKTKEQEVDDIIDILLQMMNDHSLSFDLTLDHIKAVLMNIFIAGTDTSSAAVVWAMTALMNNPRVMNKVQMEIRNLYEDKDFINEDDIEKLPYLKSVVKETLRLFPPSPLLLPRETIESCNIDGYEIKPKTLVYVNAWAIARDPENWNDPEEFYPERFIISSVDFKGKNFELIPFGSGRRMCPAMNMGVVTVELTLANLLHSFDWKLPHGFDKEQVLDTQVKPGITMHKKIDLYLVPKKRKP</sequence>
<evidence type="ECO:0000256" key="11">
    <source>
        <dbReference type="ARBA" id="ARBA00023136"/>
    </source>
</evidence>
<feature type="transmembrane region" description="Helical" evidence="14">
    <location>
        <begin position="20"/>
        <end position="42"/>
    </location>
</feature>
<evidence type="ECO:0000256" key="14">
    <source>
        <dbReference type="SAM" id="Phobius"/>
    </source>
</evidence>
<keyword evidence="7 14" id="KW-1133">Transmembrane helix</keyword>
<keyword evidence="9 12" id="KW-0408">Iron</keyword>
<dbReference type="InterPro" id="IPR001128">
    <property type="entry name" value="Cyt_P450"/>
</dbReference>
<reference evidence="16" key="1">
    <citation type="journal article" date="2018" name="Nat. Plants">
        <title>Whole-genome landscape of Medicago truncatula symbiotic genes.</title>
        <authorList>
            <person name="Pecrix Y."/>
            <person name="Staton S.E."/>
            <person name="Sallet E."/>
            <person name="Lelandais-Briere C."/>
            <person name="Moreau S."/>
            <person name="Carrere S."/>
            <person name="Blein T."/>
            <person name="Jardinaud M.F."/>
            <person name="Latrasse D."/>
            <person name="Zouine M."/>
            <person name="Zahm M."/>
            <person name="Kreplak J."/>
            <person name="Mayjonade B."/>
            <person name="Satge C."/>
            <person name="Perez M."/>
            <person name="Cauet S."/>
            <person name="Marande W."/>
            <person name="Chantry-Darmon C."/>
            <person name="Lopez-Roques C."/>
            <person name="Bouchez O."/>
            <person name="Berard A."/>
            <person name="Debelle F."/>
            <person name="Munos S."/>
            <person name="Bendahmane A."/>
            <person name="Berges H."/>
            <person name="Niebel A."/>
            <person name="Buitink J."/>
            <person name="Frugier F."/>
            <person name="Benhamed M."/>
            <person name="Crespi M."/>
            <person name="Gouzy J."/>
            <person name="Gamas P."/>
        </authorList>
    </citation>
    <scope>NUCLEOTIDE SEQUENCE [LARGE SCALE GENOMIC DNA]</scope>
    <source>
        <strain evidence="16">cv. Jemalong A17</strain>
    </source>
</reference>
<dbReference type="GO" id="GO:0016705">
    <property type="term" value="F:oxidoreductase activity, acting on paired donors, with incorporation or reduction of molecular oxygen"/>
    <property type="evidence" value="ECO:0007669"/>
    <property type="project" value="InterPro"/>
</dbReference>
<dbReference type="CDD" id="cd11072">
    <property type="entry name" value="CYP71-like"/>
    <property type="match status" value="1"/>
</dbReference>
<evidence type="ECO:0000256" key="9">
    <source>
        <dbReference type="ARBA" id="ARBA00023004"/>
    </source>
</evidence>
<accession>A0A396JSB4</accession>
<evidence type="ECO:0000256" key="12">
    <source>
        <dbReference type="PIRSR" id="PIRSR602401-1"/>
    </source>
</evidence>
<feature type="binding site" description="axial binding residue" evidence="12">
    <location>
        <position position="478"/>
    </location>
    <ligand>
        <name>heme</name>
        <dbReference type="ChEBI" id="CHEBI:30413"/>
    </ligand>
    <ligandPart>
        <name>Fe</name>
        <dbReference type="ChEBI" id="CHEBI:18248"/>
    </ligandPart>
</feature>
<evidence type="ECO:0000256" key="2">
    <source>
        <dbReference type="ARBA" id="ARBA00004167"/>
    </source>
</evidence>
<dbReference type="InterPro" id="IPR017972">
    <property type="entry name" value="Cyt_P450_CS"/>
</dbReference>
<dbReference type="Proteomes" id="UP000265566">
    <property type="component" value="Chromosome 1"/>
</dbReference>
<dbReference type="PANTHER" id="PTHR47955:SF22">
    <property type="entry name" value="CYTOCHROME P450 83B1-LIKE"/>
    <property type="match status" value="1"/>
</dbReference>
<dbReference type="GO" id="GO:0005506">
    <property type="term" value="F:iron ion binding"/>
    <property type="evidence" value="ECO:0007669"/>
    <property type="project" value="InterPro"/>
</dbReference>
<keyword evidence="5 14" id="KW-0812">Transmembrane</keyword>
<dbReference type="GO" id="GO:0016020">
    <property type="term" value="C:membrane"/>
    <property type="evidence" value="ECO:0007669"/>
    <property type="project" value="UniProtKB-SubCell"/>
</dbReference>
<comment type="similarity">
    <text evidence="3 13">Belongs to the cytochrome P450 family.</text>
</comment>
<evidence type="ECO:0000256" key="6">
    <source>
        <dbReference type="ARBA" id="ARBA00022723"/>
    </source>
</evidence>
<keyword evidence="10 13" id="KW-0503">Monooxygenase</keyword>
<protein>
    <submittedName>
        <fullName evidence="15">Putative cytochrome P450</fullName>
    </submittedName>
</protein>
<dbReference type="Gramene" id="rna1024">
    <property type="protein sequence ID" value="RHN77557.1"/>
    <property type="gene ID" value="gene1024"/>
</dbReference>